<organism evidence="1 2">
    <name type="scientific">Elysia crispata</name>
    <name type="common">lettuce slug</name>
    <dbReference type="NCBI Taxonomy" id="231223"/>
    <lineage>
        <taxon>Eukaryota</taxon>
        <taxon>Metazoa</taxon>
        <taxon>Spiralia</taxon>
        <taxon>Lophotrochozoa</taxon>
        <taxon>Mollusca</taxon>
        <taxon>Gastropoda</taxon>
        <taxon>Heterobranchia</taxon>
        <taxon>Euthyneura</taxon>
        <taxon>Panpulmonata</taxon>
        <taxon>Sacoglossa</taxon>
        <taxon>Placobranchoidea</taxon>
        <taxon>Plakobranchidae</taxon>
        <taxon>Elysia</taxon>
    </lineage>
</organism>
<dbReference type="Proteomes" id="UP001283361">
    <property type="component" value="Unassembled WGS sequence"/>
</dbReference>
<dbReference type="AlphaFoldDB" id="A0AAE1AP24"/>
<gene>
    <name evidence="1" type="ORF">RRG08_066934</name>
</gene>
<sequence length="90" mass="9946">MSCSIRGLISTNYCFSCGETKLMSLPLFPTRLYDKVHSGSKGDYSVAAETEAFCSPGRVSSPRIMLAYTEQSWTAQGISLRQQKINSWIG</sequence>
<name>A0AAE1AP24_9GAST</name>
<accession>A0AAE1AP24</accession>
<dbReference type="EMBL" id="JAWDGP010001479">
    <property type="protein sequence ID" value="KAK3791253.1"/>
    <property type="molecule type" value="Genomic_DNA"/>
</dbReference>
<reference evidence="1" key="1">
    <citation type="journal article" date="2023" name="G3 (Bethesda)">
        <title>A reference genome for the long-term kleptoplast-retaining sea slug Elysia crispata morphotype clarki.</title>
        <authorList>
            <person name="Eastman K.E."/>
            <person name="Pendleton A.L."/>
            <person name="Shaikh M.A."/>
            <person name="Suttiyut T."/>
            <person name="Ogas R."/>
            <person name="Tomko P."/>
            <person name="Gavelis G."/>
            <person name="Widhalm J.R."/>
            <person name="Wisecaver J.H."/>
        </authorList>
    </citation>
    <scope>NUCLEOTIDE SEQUENCE</scope>
    <source>
        <strain evidence="1">ECLA1</strain>
    </source>
</reference>
<evidence type="ECO:0000313" key="2">
    <source>
        <dbReference type="Proteomes" id="UP001283361"/>
    </source>
</evidence>
<keyword evidence="2" id="KW-1185">Reference proteome</keyword>
<evidence type="ECO:0000313" key="1">
    <source>
        <dbReference type="EMBL" id="KAK3791253.1"/>
    </source>
</evidence>
<protein>
    <submittedName>
        <fullName evidence="1">Uncharacterized protein</fullName>
    </submittedName>
</protein>
<comment type="caution">
    <text evidence="1">The sequence shown here is derived from an EMBL/GenBank/DDBJ whole genome shotgun (WGS) entry which is preliminary data.</text>
</comment>
<proteinExistence type="predicted"/>